<dbReference type="Proteomes" id="UP000267096">
    <property type="component" value="Unassembled WGS sequence"/>
</dbReference>
<dbReference type="WBParaSite" id="ASIM_0001104601-mRNA-1">
    <property type="protein sequence ID" value="ASIM_0001104601-mRNA-1"/>
    <property type="gene ID" value="ASIM_0001104601"/>
</dbReference>
<reference evidence="1 2" key="2">
    <citation type="submission" date="2018-11" db="EMBL/GenBank/DDBJ databases">
        <authorList>
            <consortium name="Pathogen Informatics"/>
        </authorList>
    </citation>
    <scope>NUCLEOTIDE SEQUENCE [LARGE SCALE GENOMIC DNA]</scope>
</reference>
<protein>
    <submittedName>
        <fullName evidence="3">VASt domain-containing protein</fullName>
    </submittedName>
</protein>
<sequence>MPAELHAVIDSAKLERLSMGTEEGTGQDLRNLDNGSDRQRFQCNGRVKRQTFVATHNTRTISFDYQAYVEKTVKIKVDVIRISEARRNEELAAEWHTGDQHFATSRGQISASATNNTQSTGEAEEEFEKFFEEVEKAVNTRSACTIKNSYEAIKDASEEAPSRRSTGLQSHTKQLMAVRARMIVEGIAEGDEYKLLCEEIRRLQKCNRLPQERKYRS</sequence>
<accession>A0A0M3JSS3</accession>
<dbReference type="EMBL" id="UYRR01031007">
    <property type="protein sequence ID" value="VDK43287.1"/>
    <property type="molecule type" value="Genomic_DNA"/>
</dbReference>
<gene>
    <name evidence="1" type="ORF">ASIM_LOCUS10604</name>
</gene>
<evidence type="ECO:0000313" key="2">
    <source>
        <dbReference type="Proteomes" id="UP000267096"/>
    </source>
</evidence>
<evidence type="ECO:0000313" key="1">
    <source>
        <dbReference type="EMBL" id="VDK43287.1"/>
    </source>
</evidence>
<proteinExistence type="predicted"/>
<organism evidence="3">
    <name type="scientific">Anisakis simplex</name>
    <name type="common">Herring worm</name>
    <dbReference type="NCBI Taxonomy" id="6269"/>
    <lineage>
        <taxon>Eukaryota</taxon>
        <taxon>Metazoa</taxon>
        <taxon>Ecdysozoa</taxon>
        <taxon>Nematoda</taxon>
        <taxon>Chromadorea</taxon>
        <taxon>Rhabditida</taxon>
        <taxon>Spirurina</taxon>
        <taxon>Ascaridomorpha</taxon>
        <taxon>Ascaridoidea</taxon>
        <taxon>Anisakidae</taxon>
        <taxon>Anisakis</taxon>
        <taxon>Anisakis simplex complex</taxon>
    </lineage>
</organism>
<evidence type="ECO:0000313" key="3">
    <source>
        <dbReference type="WBParaSite" id="ASIM_0001104601-mRNA-1"/>
    </source>
</evidence>
<keyword evidence="2" id="KW-1185">Reference proteome</keyword>
<reference evidence="3" key="1">
    <citation type="submission" date="2017-02" db="UniProtKB">
        <authorList>
            <consortium name="WormBaseParasite"/>
        </authorList>
    </citation>
    <scope>IDENTIFICATION</scope>
</reference>
<name>A0A0M3JSS3_ANISI</name>
<dbReference type="AlphaFoldDB" id="A0A0M3JSS3"/>